<dbReference type="EMBL" id="BK015675">
    <property type="protein sequence ID" value="DAE19443.1"/>
    <property type="molecule type" value="Genomic_DNA"/>
</dbReference>
<proteinExistence type="predicted"/>
<reference evidence="1" key="1">
    <citation type="journal article" date="2021" name="Proc. Natl. Acad. Sci. U.S.A.">
        <title>A Catalog of Tens of Thousands of Viruses from Human Metagenomes Reveals Hidden Associations with Chronic Diseases.</title>
        <authorList>
            <person name="Tisza M.J."/>
            <person name="Buck C.B."/>
        </authorList>
    </citation>
    <scope>NUCLEOTIDE SEQUENCE</scope>
    <source>
        <strain evidence="1">CtyDR6</strain>
    </source>
</reference>
<evidence type="ECO:0000313" key="1">
    <source>
        <dbReference type="EMBL" id="DAE19443.1"/>
    </source>
</evidence>
<sequence>MEALEFLKERKRMCRSFGGSCEGCPCENVRCEINAHVSDDDYKRVVAAVEQWAKEHPSKTRQSVFLEQHPKARIDSRSILRVCPADVYGATVCPNNGTPCPSCRCEFWMQEVE</sequence>
<name>A0A8S5QKW4_9CAUD</name>
<protein>
    <submittedName>
        <fullName evidence="1">Uncharacterized protein</fullName>
    </submittedName>
</protein>
<accession>A0A8S5QKW4</accession>
<organism evidence="1">
    <name type="scientific">Podoviridae sp. ctyDR6</name>
    <dbReference type="NCBI Taxonomy" id="2825288"/>
    <lineage>
        <taxon>Viruses</taxon>
        <taxon>Duplodnaviria</taxon>
        <taxon>Heunggongvirae</taxon>
        <taxon>Uroviricota</taxon>
        <taxon>Caudoviricetes</taxon>
    </lineage>
</organism>